<evidence type="ECO:0000256" key="11">
    <source>
        <dbReference type="ARBA" id="ARBA00023235"/>
    </source>
</evidence>
<keyword evidence="7 17" id="KW-0067">ATP-binding</keyword>
<organism evidence="22 23">
    <name type="scientific">Vibrio scophthalmi</name>
    <dbReference type="NCBI Taxonomy" id="45658"/>
    <lineage>
        <taxon>Bacteria</taxon>
        <taxon>Pseudomonadati</taxon>
        <taxon>Pseudomonadota</taxon>
        <taxon>Gammaproteobacteria</taxon>
        <taxon>Vibrionales</taxon>
        <taxon>Vibrionaceae</taxon>
        <taxon>Vibrio</taxon>
    </lineage>
</organism>
<dbReference type="CDD" id="cd01171">
    <property type="entry name" value="YXKO-related"/>
    <property type="match status" value="1"/>
</dbReference>
<dbReference type="STRING" id="45658.VSVS12_03542"/>
<reference evidence="22 23" key="1">
    <citation type="submission" date="2016-07" db="EMBL/GenBank/DDBJ databases">
        <title>Genome sequencing of Vibrio scophthalmi strain VS-05, an isolated from Paralichthys olivaceus.</title>
        <authorList>
            <person name="Han H.-J."/>
        </authorList>
    </citation>
    <scope>NUCLEOTIDE SEQUENCE [LARGE SCALE GENOMIC DNA]</scope>
    <source>
        <strain evidence="22 23">VS-05</strain>
    </source>
</reference>
<feature type="binding site" evidence="18">
    <location>
        <begin position="129"/>
        <end position="135"/>
    </location>
    <ligand>
        <name>(6S)-NADPHX</name>
        <dbReference type="ChEBI" id="CHEBI:64076"/>
    </ligand>
</feature>
<dbReference type="EMBL" id="CP016415">
    <property type="protein sequence ID" value="ANU38048.1"/>
    <property type="molecule type" value="Genomic_DNA"/>
</dbReference>
<evidence type="ECO:0000256" key="10">
    <source>
        <dbReference type="ARBA" id="ARBA00023027"/>
    </source>
</evidence>
<keyword evidence="5 18" id="KW-0479">Metal-binding</keyword>
<dbReference type="PROSITE" id="PS51383">
    <property type="entry name" value="YJEF_C_3"/>
    <property type="match status" value="1"/>
</dbReference>
<dbReference type="PIRSF" id="PIRSF017184">
    <property type="entry name" value="Nnr"/>
    <property type="match status" value="1"/>
</dbReference>
<dbReference type="InterPro" id="IPR036652">
    <property type="entry name" value="YjeF_N_dom_sf"/>
</dbReference>
<dbReference type="AlphaFoldDB" id="A0A1C7FE80"/>
<feature type="binding site" evidence="18">
    <location>
        <position position="62"/>
    </location>
    <ligand>
        <name>K(+)</name>
        <dbReference type="ChEBI" id="CHEBI:29103"/>
    </ligand>
</feature>
<comment type="similarity">
    <text evidence="18">Belongs to the NnrE/AIBP family.</text>
</comment>
<dbReference type="HAMAP" id="MF_01965">
    <property type="entry name" value="NADHX_dehydratase"/>
    <property type="match status" value="1"/>
</dbReference>
<keyword evidence="11 18" id="KW-0413">Isomerase</keyword>
<proteinExistence type="inferred from homology"/>
<keyword evidence="12 17" id="KW-0456">Lyase</keyword>
<evidence type="ECO:0000256" key="6">
    <source>
        <dbReference type="ARBA" id="ARBA00022741"/>
    </source>
</evidence>
<keyword evidence="9 18" id="KW-0630">Potassium</keyword>
<dbReference type="EC" id="5.1.99.6" evidence="19"/>
<dbReference type="HAMAP" id="MF_01966">
    <property type="entry name" value="NADHX_epimerase"/>
    <property type="match status" value="1"/>
</dbReference>
<feature type="binding site" evidence="17">
    <location>
        <position position="465"/>
    </location>
    <ligand>
        <name>AMP</name>
        <dbReference type="ChEBI" id="CHEBI:456215"/>
    </ligand>
</feature>
<dbReference type="NCBIfam" id="TIGR00196">
    <property type="entry name" value="yjeF_cterm"/>
    <property type="match status" value="1"/>
</dbReference>
<feature type="binding site" evidence="18">
    <location>
        <position position="161"/>
    </location>
    <ligand>
        <name>K(+)</name>
        <dbReference type="ChEBI" id="CHEBI:29103"/>
    </ligand>
</feature>
<dbReference type="Pfam" id="PF01256">
    <property type="entry name" value="Carb_kinase"/>
    <property type="match status" value="1"/>
</dbReference>
<comment type="cofactor">
    <cofactor evidence="17">
        <name>Mg(2+)</name>
        <dbReference type="ChEBI" id="CHEBI:18420"/>
    </cofactor>
</comment>
<dbReference type="InterPro" id="IPR004443">
    <property type="entry name" value="YjeF_N_dom"/>
</dbReference>
<dbReference type="PANTHER" id="PTHR12592:SF0">
    <property type="entry name" value="ATP-DEPENDENT (S)-NAD(P)H-HYDRATE DEHYDRATASE"/>
    <property type="match status" value="1"/>
</dbReference>
<sequence>MTLPSQLYRSQQVKCGEVKVARAVGIDMYQLMLAAGKAVYDCVLQHYGNQVKLWVLCGGGNNGGDGYVVAKLVLQQGGDVRVTAMSDPGKLRGDAKRAYEDFMAAGGKTIPFDMAQVSDCDVVVDALLGTGLSGDVRSEIATVITAINQSNKPVVAVDVPSGLCSNRGCVLGNSIKAAHTITFIGIKQGLVTGKARSYVGRLHYSPLVISAKNIATYSELSSQSATVNIGELFQNIETPSAMLDFPVILQRLKTREPSAHKGTHGKALLIGGGTGLGGAILLATKACLRAGAGLTACLTESQHLNVGLISSPEAMFAEWTMQQVKYRLSWCDVIAFGPGLGCFQGGAAQQQELQPDASTWAVQLAAMVAQSDKAKVLDADSLTLLALNPNVDENRIITPHPGEAARLLNTSVVEIESDRYRAVYNLQAIYGGVVVLKGAGTLICDGNKTYVCSTGNPGMACGGMGDALTGIIAALLAQGLNIMAAARIGVMLHSYAADLNVEKNGPCGLLASDVIDDLRYAIQCA</sequence>
<feature type="binding site" evidence="17">
    <location>
        <begin position="437"/>
        <end position="441"/>
    </location>
    <ligand>
        <name>AMP</name>
        <dbReference type="ChEBI" id="CHEBI:456215"/>
    </ligand>
</feature>
<feature type="domain" description="YjeF N-terminal" evidence="21">
    <location>
        <begin position="13"/>
        <end position="215"/>
    </location>
</feature>
<comment type="function">
    <text evidence="14 19">Bifunctional enzyme that catalyzes the epimerization of the S- and R-forms of NAD(P)HX and the dehydration of the S-form of NAD(P)HX at the expense of ADP, which is converted to AMP. This allows the repair of both epimers of NAD(P)HX, a damaged form of NAD(P)H that is a result of enzymatic or heat-dependent hydration.</text>
</comment>
<feature type="binding site" evidence="17">
    <location>
        <position position="400"/>
    </location>
    <ligand>
        <name>(6S)-NADPHX</name>
        <dbReference type="ChEBI" id="CHEBI:64076"/>
    </ligand>
</feature>
<evidence type="ECO:0000256" key="17">
    <source>
        <dbReference type="HAMAP-Rule" id="MF_01965"/>
    </source>
</evidence>
<dbReference type="GO" id="GO:0046872">
    <property type="term" value="F:metal ion binding"/>
    <property type="evidence" value="ECO:0007669"/>
    <property type="project" value="UniProtKB-UniRule"/>
</dbReference>
<feature type="binding site" evidence="18">
    <location>
        <begin position="61"/>
        <end position="65"/>
    </location>
    <ligand>
        <name>(6S)-NADPHX</name>
        <dbReference type="ChEBI" id="CHEBI:64076"/>
    </ligand>
</feature>
<dbReference type="GO" id="GO:0046496">
    <property type="term" value="P:nicotinamide nucleotide metabolic process"/>
    <property type="evidence" value="ECO:0007669"/>
    <property type="project" value="UniProtKB-UniRule"/>
</dbReference>
<comment type="catalytic activity">
    <reaction evidence="1 18 19">
        <text>(6R)-NADHX = (6S)-NADHX</text>
        <dbReference type="Rhea" id="RHEA:32215"/>
        <dbReference type="ChEBI" id="CHEBI:64074"/>
        <dbReference type="ChEBI" id="CHEBI:64075"/>
        <dbReference type="EC" id="5.1.99.6"/>
    </reaction>
</comment>
<dbReference type="InterPro" id="IPR030677">
    <property type="entry name" value="Nnr"/>
</dbReference>
<comment type="function">
    <text evidence="18">Catalyzes the epimerization of the S- and R-forms of NAD(P)HX, a damaged form of NAD(P)H that is a result of enzymatic or heat-dependent hydration. This is a prerequisite for the S-specific NAD(P)H-hydrate dehydratase to allow the repair of both epimers of NAD(P)HX.</text>
</comment>
<protein>
    <recommendedName>
        <fullName evidence="19">Bifunctional NAD(P)H-hydrate repair enzyme</fullName>
    </recommendedName>
    <alternativeName>
        <fullName evidence="19">Nicotinamide nucleotide repair protein</fullName>
    </alternativeName>
    <domain>
        <recommendedName>
            <fullName evidence="19">ADP-dependent (S)-NAD(P)H-hydrate dehydratase</fullName>
            <ecNumber evidence="19">4.2.1.136</ecNumber>
        </recommendedName>
        <alternativeName>
            <fullName evidence="19">ADP-dependent NAD(P)HX dehydratase</fullName>
        </alternativeName>
    </domain>
    <domain>
        <recommendedName>
            <fullName evidence="19">NAD(P)H-hydrate epimerase</fullName>
            <ecNumber evidence="19">5.1.99.6</ecNumber>
        </recommendedName>
    </domain>
</protein>
<dbReference type="GO" id="GO:0052855">
    <property type="term" value="F:ADP-dependent NAD(P)H-hydrate dehydratase activity"/>
    <property type="evidence" value="ECO:0007669"/>
    <property type="project" value="UniProtKB-UniRule"/>
</dbReference>
<evidence type="ECO:0000256" key="8">
    <source>
        <dbReference type="ARBA" id="ARBA00022857"/>
    </source>
</evidence>
<dbReference type="EC" id="4.2.1.136" evidence="19"/>
<feature type="binding site" evidence="17">
    <location>
        <position position="339"/>
    </location>
    <ligand>
        <name>(6S)-NADPHX</name>
        <dbReference type="ChEBI" id="CHEBI:64076"/>
    </ligand>
</feature>
<dbReference type="InterPro" id="IPR000631">
    <property type="entry name" value="CARKD"/>
</dbReference>
<keyword evidence="23" id="KW-1185">Reference proteome</keyword>
<comment type="catalytic activity">
    <reaction evidence="15 17 19">
        <text>(6S)-NADHX + ADP = AMP + phosphate + NADH + H(+)</text>
        <dbReference type="Rhea" id="RHEA:32223"/>
        <dbReference type="ChEBI" id="CHEBI:15378"/>
        <dbReference type="ChEBI" id="CHEBI:43474"/>
        <dbReference type="ChEBI" id="CHEBI:57945"/>
        <dbReference type="ChEBI" id="CHEBI:64074"/>
        <dbReference type="ChEBI" id="CHEBI:456215"/>
        <dbReference type="ChEBI" id="CHEBI:456216"/>
        <dbReference type="EC" id="4.2.1.136"/>
    </reaction>
</comment>
<comment type="catalytic activity">
    <reaction evidence="2 18 19">
        <text>(6R)-NADPHX = (6S)-NADPHX</text>
        <dbReference type="Rhea" id="RHEA:32227"/>
        <dbReference type="ChEBI" id="CHEBI:64076"/>
        <dbReference type="ChEBI" id="CHEBI:64077"/>
        <dbReference type="EC" id="5.1.99.6"/>
    </reaction>
</comment>
<dbReference type="SUPFAM" id="SSF64153">
    <property type="entry name" value="YjeF N-terminal domain-like"/>
    <property type="match status" value="1"/>
</dbReference>
<dbReference type="GO" id="GO:0005524">
    <property type="term" value="F:ATP binding"/>
    <property type="evidence" value="ECO:0007669"/>
    <property type="project" value="UniProtKB-UniRule"/>
</dbReference>
<dbReference type="InterPro" id="IPR029056">
    <property type="entry name" value="Ribokinase-like"/>
</dbReference>
<dbReference type="RefSeq" id="WP_065546013.1">
    <property type="nucleotide sequence ID" value="NZ_CP016415.1"/>
</dbReference>
<gene>
    <name evidence="18" type="primary">nnrE</name>
    <name evidence="17" type="synonym">nnrD</name>
    <name evidence="22" type="ORF">VSVS05_03002</name>
</gene>
<comment type="similarity">
    <text evidence="3 19">In the N-terminal section; belongs to the NnrE/AIBP family.</text>
</comment>
<keyword evidence="6 17" id="KW-0547">Nucleotide-binding</keyword>
<evidence type="ECO:0000256" key="12">
    <source>
        <dbReference type="ARBA" id="ARBA00023239"/>
    </source>
</evidence>
<evidence type="ECO:0000256" key="7">
    <source>
        <dbReference type="ARBA" id="ARBA00022840"/>
    </source>
</evidence>
<feature type="binding site" evidence="18">
    <location>
        <position position="158"/>
    </location>
    <ligand>
        <name>(6S)-NADPHX</name>
        <dbReference type="ChEBI" id="CHEBI:64076"/>
    </ligand>
</feature>
<dbReference type="PATRIC" id="fig|45658.7.peg.2942"/>
<dbReference type="NCBIfam" id="TIGR00197">
    <property type="entry name" value="yjeF_nterm"/>
    <property type="match status" value="1"/>
</dbReference>
<name>A0A1C7FE80_9VIBR</name>
<evidence type="ECO:0000256" key="5">
    <source>
        <dbReference type="ARBA" id="ARBA00022723"/>
    </source>
</evidence>
<evidence type="ECO:0000256" key="4">
    <source>
        <dbReference type="ARBA" id="ARBA00009524"/>
    </source>
</evidence>
<dbReference type="FunFam" id="3.40.50.10260:FF:000003">
    <property type="entry name" value="Multifunctional fusion protein"/>
    <property type="match status" value="1"/>
</dbReference>
<evidence type="ECO:0000313" key="22">
    <source>
        <dbReference type="EMBL" id="ANU38048.1"/>
    </source>
</evidence>
<accession>A0A1C7FE80</accession>
<evidence type="ECO:0000256" key="9">
    <source>
        <dbReference type="ARBA" id="ARBA00022958"/>
    </source>
</evidence>
<comment type="cofactor">
    <cofactor evidence="18 19">
        <name>K(+)</name>
        <dbReference type="ChEBI" id="CHEBI:29103"/>
    </cofactor>
    <text evidence="18 19">Binds 1 potassium ion per subunit.</text>
</comment>
<dbReference type="PROSITE" id="PS51385">
    <property type="entry name" value="YJEF_N"/>
    <property type="match status" value="1"/>
</dbReference>
<evidence type="ECO:0000256" key="15">
    <source>
        <dbReference type="ARBA" id="ARBA00048238"/>
    </source>
</evidence>
<evidence type="ECO:0000256" key="13">
    <source>
        <dbReference type="ARBA" id="ARBA00023268"/>
    </source>
</evidence>
<evidence type="ECO:0000259" key="20">
    <source>
        <dbReference type="PROSITE" id="PS51383"/>
    </source>
</evidence>
<feature type="domain" description="YjeF C-terminal" evidence="20">
    <location>
        <begin position="244"/>
        <end position="525"/>
    </location>
</feature>
<evidence type="ECO:0000256" key="1">
    <source>
        <dbReference type="ARBA" id="ARBA00000013"/>
    </source>
</evidence>
<evidence type="ECO:0000259" key="21">
    <source>
        <dbReference type="PROSITE" id="PS51385"/>
    </source>
</evidence>
<evidence type="ECO:0000256" key="3">
    <source>
        <dbReference type="ARBA" id="ARBA00006001"/>
    </source>
</evidence>
<comment type="similarity">
    <text evidence="4 19">In the C-terminal section; belongs to the NnrD/CARKD family.</text>
</comment>
<dbReference type="PANTHER" id="PTHR12592">
    <property type="entry name" value="ATP-DEPENDENT (S)-NAD(P)H-HYDRATE DEHYDRATASE FAMILY MEMBER"/>
    <property type="match status" value="1"/>
</dbReference>
<dbReference type="Gene3D" id="3.40.1190.20">
    <property type="match status" value="1"/>
</dbReference>
<evidence type="ECO:0000256" key="2">
    <source>
        <dbReference type="ARBA" id="ARBA00000909"/>
    </source>
</evidence>
<evidence type="ECO:0000256" key="16">
    <source>
        <dbReference type="ARBA" id="ARBA00049209"/>
    </source>
</evidence>
<dbReference type="Proteomes" id="UP000092528">
    <property type="component" value="Chromosome 2"/>
</dbReference>
<comment type="function">
    <text evidence="17">Catalyzes the dehydration of the S-form of NAD(P)HX at the expense of ADP, which is converted to AMP. Together with NAD(P)HX epimerase, which catalyzes the epimerization of the S- and R-forms, the enzyme allows the repair of both epimers of NAD(P)HX, a damaged form of NAD(P)H that is a result of enzymatic or heat-dependent hydration.</text>
</comment>
<keyword evidence="8 17" id="KW-0521">NADP</keyword>
<dbReference type="GO" id="GO:0052856">
    <property type="term" value="F:NAD(P)HX epimerase activity"/>
    <property type="evidence" value="ECO:0007669"/>
    <property type="project" value="UniProtKB-UniRule"/>
</dbReference>
<dbReference type="Gene3D" id="3.40.50.10260">
    <property type="entry name" value="YjeF N-terminal domain"/>
    <property type="match status" value="1"/>
</dbReference>
<comment type="caution">
    <text evidence="18">Lacks conserved residue(s) required for the propagation of feature annotation.</text>
</comment>
<comment type="similarity">
    <text evidence="17">Belongs to the NnrD/CARKD family.</text>
</comment>
<feature type="binding site" evidence="18">
    <location>
        <position position="125"/>
    </location>
    <ligand>
        <name>K(+)</name>
        <dbReference type="ChEBI" id="CHEBI:29103"/>
    </ligand>
</feature>
<evidence type="ECO:0000256" key="19">
    <source>
        <dbReference type="PIRNR" id="PIRNR017184"/>
    </source>
</evidence>
<comment type="subunit">
    <text evidence="17">Homotetramer.</text>
</comment>
<keyword evidence="10 17" id="KW-0520">NAD</keyword>
<feature type="binding site" evidence="17">
    <location>
        <position position="279"/>
    </location>
    <ligand>
        <name>(6S)-NADPHX</name>
        <dbReference type="ChEBI" id="CHEBI:64076"/>
    </ligand>
</feature>
<evidence type="ECO:0000313" key="23">
    <source>
        <dbReference type="Proteomes" id="UP000092528"/>
    </source>
</evidence>
<evidence type="ECO:0000256" key="18">
    <source>
        <dbReference type="HAMAP-Rule" id="MF_01966"/>
    </source>
</evidence>
<dbReference type="SUPFAM" id="SSF53613">
    <property type="entry name" value="Ribokinase-like"/>
    <property type="match status" value="1"/>
</dbReference>
<keyword evidence="13" id="KW-0511">Multifunctional enzyme</keyword>
<evidence type="ECO:0000256" key="14">
    <source>
        <dbReference type="ARBA" id="ARBA00025153"/>
    </source>
</evidence>
<dbReference type="GeneID" id="96874522"/>
<dbReference type="GO" id="GO:0110051">
    <property type="term" value="P:metabolite repair"/>
    <property type="evidence" value="ECO:0007669"/>
    <property type="project" value="TreeGrafter"/>
</dbReference>
<dbReference type="Pfam" id="PF03853">
    <property type="entry name" value="YjeF_N"/>
    <property type="match status" value="1"/>
</dbReference>
<comment type="catalytic activity">
    <reaction evidence="16 17 19">
        <text>(6S)-NADPHX + ADP = AMP + phosphate + NADPH + H(+)</text>
        <dbReference type="Rhea" id="RHEA:32235"/>
        <dbReference type="ChEBI" id="CHEBI:15378"/>
        <dbReference type="ChEBI" id="CHEBI:43474"/>
        <dbReference type="ChEBI" id="CHEBI:57783"/>
        <dbReference type="ChEBI" id="CHEBI:64076"/>
        <dbReference type="ChEBI" id="CHEBI:456215"/>
        <dbReference type="ChEBI" id="CHEBI:456216"/>
        <dbReference type="EC" id="4.2.1.136"/>
    </reaction>
</comment>
<feature type="binding site" evidence="17">
    <location>
        <position position="466"/>
    </location>
    <ligand>
        <name>(6S)-NADPHX</name>
        <dbReference type="ChEBI" id="CHEBI:64076"/>
    </ligand>
</feature>